<comment type="similarity">
    <text evidence="1">Belongs to the plant acyltransferase family.</text>
</comment>
<name>A0A5A7TST4_CUCMM</name>
<dbReference type="PANTHER" id="PTHR31623:SF110">
    <property type="entry name" value="VINORINE SYNTHASE-LIKE"/>
    <property type="match status" value="1"/>
</dbReference>
<dbReference type="OrthoDB" id="10294186at2759"/>
<dbReference type="SMR" id="A0A5A7TST4"/>
<dbReference type="AlphaFoldDB" id="A0A5A7TST4"/>
<dbReference type="InterPro" id="IPR023213">
    <property type="entry name" value="CAT-like_dom_sf"/>
</dbReference>
<dbReference type="Proteomes" id="UP000321393">
    <property type="component" value="Unassembled WGS sequence"/>
</dbReference>
<dbReference type="PANTHER" id="PTHR31623">
    <property type="entry name" value="F21J9.9"/>
    <property type="match status" value="1"/>
</dbReference>
<evidence type="ECO:0000256" key="3">
    <source>
        <dbReference type="ARBA" id="ARBA00023315"/>
    </source>
</evidence>
<evidence type="ECO:0000313" key="5">
    <source>
        <dbReference type="Proteomes" id="UP000321393"/>
    </source>
</evidence>
<sequence length="444" mass="50511">MEVTFLSRDTIKPSSPTPLSFETFHLFCLEETSPLVYTPLFLFYPRSNNDDSGESHPEIDTLKSSLSETLNRFLFLEGETIGESIRCNYEEIVFVEAKVTGKISDIFVGSNNDTSLMKLVMYSTFMTDPADDYKYAVIGVQANIVECGGVVISLCLLHEVIDPTTLSHFLRSWFDINTSSFNCLPSMACSDFGPLLPLFDPRQKQVFFSSNNSSQQQASFQSLLCTFKDDEIQFLKDRAKSSDVQNPTCVEVLLGSLWKCILEVVLLQITTNSDHRPSILTHAIINLNIKMLSSNSLPRSFSVGNFWWIEVAHYLANETTQMELSNLVRFLRESFQEMNGDDHCWIKSLVGNQGDRSVISKLLSAEIIPKLYICTNWENIDQLNEFGWGNTIWIESDTTSKNIGILLRTIRDNEIEIWMVLDEEEIELLVQTEEFCGFVNLTFP</sequence>
<proteinExistence type="inferred from homology"/>
<evidence type="ECO:0000256" key="1">
    <source>
        <dbReference type="ARBA" id="ARBA00009861"/>
    </source>
</evidence>
<evidence type="ECO:0000256" key="2">
    <source>
        <dbReference type="ARBA" id="ARBA00022679"/>
    </source>
</evidence>
<organism evidence="4 5">
    <name type="scientific">Cucumis melo var. makuwa</name>
    <name type="common">Oriental melon</name>
    <dbReference type="NCBI Taxonomy" id="1194695"/>
    <lineage>
        <taxon>Eukaryota</taxon>
        <taxon>Viridiplantae</taxon>
        <taxon>Streptophyta</taxon>
        <taxon>Embryophyta</taxon>
        <taxon>Tracheophyta</taxon>
        <taxon>Spermatophyta</taxon>
        <taxon>Magnoliopsida</taxon>
        <taxon>eudicotyledons</taxon>
        <taxon>Gunneridae</taxon>
        <taxon>Pentapetalae</taxon>
        <taxon>rosids</taxon>
        <taxon>fabids</taxon>
        <taxon>Cucurbitales</taxon>
        <taxon>Cucurbitaceae</taxon>
        <taxon>Benincaseae</taxon>
        <taxon>Cucumis</taxon>
    </lineage>
</organism>
<dbReference type="Gene3D" id="3.30.559.10">
    <property type="entry name" value="Chloramphenicol acetyltransferase-like domain"/>
    <property type="match status" value="2"/>
</dbReference>
<keyword evidence="2" id="KW-0808">Transferase</keyword>
<evidence type="ECO:0000313" key="4">
    <source>
        <dbReference type="EMBL" id="KAA0044621.1"/>
    </source>
</evidence>
<reference evidence="4 5" key="1">
    <citation type="submission" date="2019-08" db="EMBL/GenBank/DDBJ databases">
        <title>Draft genome sequences of two oriental melons (Cucumis melo L. var makuwa).</title>
        <authorList>
            <person name="Kwon S.-Y."/>
        </authorList>
    </citation>
    <scope>NUCLEOTIDE SEQUENCE [LARGE SCALE GENOMIC DNA]</scope>
    <source>
        <strain evidence="5">cv. SW 3</strain>
        <tissue evidence="4">Leaf</tissue>
    </source>
</reference>
<comment type="caution">
    <text evidence="4">The sequence shown here is derived from an EMBL/GenBank/DDBJ whole genome shotgun (WGS) entry which is preliminary data.</text>
</comment>
<keyword evidence="3" id="KW-0012">Acyltransferase</keyword>
<dbReference type="GO" id="GO:0016746">
    <property type="term" value="F:acyltransferase activity"/>
    <property type="evidence" value="ECO:0007669"/>
    <property type="project" value="UniProtKB-KW"/>
</dbReference>
<dbReference type="EMBL" id="SSTE01014815">
    <property type="protein sequence ID" value="KAA0044621.1"/>
    <property type="molecule type" value="Genomic_DNA"/>
</dbReference>
<gene>
    <name evidence="4" type="ORF">E6C27_scaffold46G003720</name>
</gene>
<dbReference type="Pfam" id="PF02458">
    <property type="entry name" value="Transferase"/>
    <property type="match status" value="1"/>
</dbReference>
<protein>
    <submittedName>
        <fullName evidence="4">Salutaridinol 7-O-acetyltransferase-like</fullName>
    </submittedName>
</protein>
<accession>A0A5A7TST4</accession>